<protein>
    <submittedName>
        <fullName evidence="16">Motility protein A</fullName>
    </submittedName>
</protein>
<evidence type="ECO:0000256" key="7">
    <source>
        <dbReference type="ARBA" id="ARBA00022692"/>
    </source>
</evidence>
<keyword evidence="5" id="KW-0145">Chemotaxis</keyword>
<keyword evidence="11" id="KW-0406">Ion transport</keyword>
<comment type="subcellular location">
    <subcellularLocation>
        <location evidence="1">Cell inner membrane</location>
        <topology evidence="1">Multi-pass membrane protein</topology>
    </subcellularLocation>
</comment>
<proteinExistence type="inferred from homology"/>
<dbReference type="Pfam" id="PF01618">
    <property type="entry name" value="MotA_ExbB"/>
    <property type="match status" value="1"/>
</dbReference>
<keyword evidence="12 13" id="KW-0472">Membrane</keyword>
<dbReference type="InterPro" id="IPR047055">
    <property type="entry name" value="MotA-like"/>
</dbReference>
<dbReference type="NCBIfam" id="TIGR03818">
    <property type="entry name" value="MotA1"/>
    <property type="match status" value="1"/>
</dbReference>
<dbReference type="AlphaFoldDB" id="A0A1J5QQ30"/>
<evidence type="ECO:0000256" key="8">
    <source>
        <dbReference type="ARBA" id="ARBA00022779"/>
    </source>
</evidence>
<dbReference type="InterPro" id="IPR022522">
    <property type="entry name" value="Flagellar_motor_stator_MotA"/>
</dbReference>
<dbReference type="GO" id="GO:0006935">
    <property type="term" value="P:chemotaxis"/>
    <property type="evidence" value="ECO:0007669"/>
    <property type="project" value="UniProtKB-KW"/>
</dbReference>
<evidence type="ECO:0000259" key="14">
    <source>
        <dbReference type="Pfam" id="PF01618"/>
    </source>
</evidence>
<dbReference type="InterPro" id="IPR046786">
    <property type="entry name" value="MotA_N"/>
</dbReference>
<evidence type="ECO:0000256" key="13">
    <source>
        <dbReference type="SAM" id="Phobius"/>
    </source>
</evidence>
<name>A0A1J5QQ30_9ZZZZ</name>
<feature type="transmembrane region" description="Helical" evidence="13">
    <location>
        <begin position="171"/>
        <end position="191"/>
    </location>
</feature>
<keyword evidence="10 13" id="KW-1133">Transmembrane helix</keyword>
<dbReference type="Pfam" id="PF20560">
    <property type="entry name" value="MotA_N"/>
    <property type="match status" value="1"/>
</dbReference>
<keyword evidence="8" id="KW-0283">Flagellar rotation</keyword>
<evidence type="ECO:0000256" key="9">
    <source>
        <dbReference type="ARBA" id="ARBA00022781"/>
    </source>
</evidence>
<feature type="domain" description="MotA/TolQ/ExbB proton channel" evidence="14">
    <location>
        <begin position="139"/>
        <end position="235"/>
    </location>
</feature>
<dbReference type="GO" id="GO:1902600">
    <property type="term" value="P:proton transmembrane transport"/>
    <property type="evidence" value="ECO:0007669"/>
    <property type="project" value="UniProtKB-KW"/>
</dbReference>
<accession>A0A1J5QQ30</accession>
<dbReference type="PROSITE" id="PS01307">
    <property type="entry name" value="MOTA"/>
    <property type="match status" value="1"/>
</dbReference>
<evidence type="ECO:0000256" key="3">
    <source>
        <dbReference type="ARBA" id="ARBA00022448"/>
    </source>
</evidence>
<reference evidence="16" key="1">
    <citation type="submission" date="2016-10" db="EMBL/GenBank/DDBJ databases">
        <title>Sequence of Gallionella enrichment culture.</title>
        <authorList>
            <person name="Poehlein A."/>
            <person name="Muehling M."/>
            <person name="Daniel R."/>
        </authorList>
    </citation>
    <scope>NUCLEOTIDE SEQUENCE</scope>
</reference>
<feature type="transmembrane region" description="Helical" evidence="13">
    <location>
        <begin position="26"/>
        <end position="48"/>
    </location>
</feature>
<evidence type="ECO:0000256" key="11">
    <source>
        <dbReference type="ARBA" id="ARBA00023065"/>
    </source>
</evidence>
<keyword evidence="7 13" id="KW-0812">Transmembrane</keyword>
<dbReference type="GO" id="GO:0071978">
    <property type="term" value="P:bacterial-type flagellum-dependent swarming motility"/>
    <property type="evidence" value="ECO:0007669"/>
    <property type="project" value="InterPro"/>
</dbReference>
<evidence type="ECO:0000256" key="2">
    <source>
        <dbReference type="ARBA" id="ARBA00008038"/>
    </source>
</evidence>
<evidence type="ECO:0000256" key="6">
    <source>
        <dbReference type="ARBA" id="ARBA00022519"/>
    </source>
</evidence>
<evidence type="ECO:0000256" key="10">
    <source>
        <dbReference type="ARBA" id="ARBA00022989"/>
    </source>
</evidence>
<evidence type="ECO:0000256" key="12">
    <source>
        <dbReference type="ARBA" id="ARBA00023136"/>
    </source>
</evidence>
<dbReference type="EMBL" id="MLJW01000540">
    <property type="protein sequence ID" value="OIQ85496.1"/>
    <property type="molecule type" value="Genomic_DNA"/>
</dbReference>
<comment type="caution">
    <text evidence="16">The sequence shown here is derived from an EMBL/GenBank/DDBJ whole genome shotgun (WGS) entry which is preliminary data.</text>
</comment>
<keyword evidence="9" id="KW-0375">Hydrogen ion transport</keyword>
<keyword evidence="6" id="KW-0997">Cell inner membrane</keyword>
<dbReference type="InterPro" id="IPR000540">
    <property type="entry name" value="Flag_MotA_CS"/>
</dbReference>
<evidence type="ECO:0000256" key="5">
    <source>
        <dbReference type="ARBA" id="ARBA00022500"/>
    </source>
</evidence>
<dbReference type="PANTHER" id="PTHR30433:SF4">
    <property type="entry name" value="MOTILITY PROTEIN A"/>
    <property type="match status" value="1"/>
</dbReference>
<gene>
    <name evidence="16" type="primary">motA_11</name>
    <name evidence="16" type="ORF">GALL_326700</name>
</gene>
<keyword evidence="3" id="KW-0813">Transport</keyword>
<feature type="transmembrane region" description="Helical" evidence="13">
    <location>
        <begin position="203"/>
        <end position="220"/>
    </location>
</feature>
<dbReference type="GO" id="GO:0005886">
    <property type="term" value="C:plasma membrane"/>
    <property type="evidence" value="ECO:0007669"/>
    <property type="project" value="UniProtKB-SubCell"/>
</dbReference>
<evidence type="ECO:0000256" key="1">
    <source>
        <dbReference type="ARBA" id="ARBA00004429"/>
    </source>
</evidence>
<comment type="similarity">
    <text evidence="2">Belongs to the MotA family.</text>
</comment>
<evidence type="ECO:0000313" key="16">
    <source>
        <dbReference type="EMBL" id="OIQ85496.1"/>
    </source>
</evidence>
<dbReference type="PANTHER" id="PTHR30433">
    <property type="entry name" value="CHEMOTAXIS PROTEIN MOTA"/>
    <property type="match status" value="1"/>
</dbReference>
<evidence type="ECO:0000259" key="15">
    <source>
        <dbReference type="Pfam" id="PF20560"/>
    </source>
</evidence>
<keyword evidence="4" id="KW-1003">Cell membrane</keyword>
<feature type="domain" description="Motility protein A N-terminal" evidence="15">
    <location>
        <begin position="4"/>
        <end position="93"/>
    </location>
</feature>
<evidence type="ECO:0000256" key="4">
    <source>
        <dbReference type="ARBA" id="ARBA00022475"/>
    </source>
</evidence>
<organism evidence="16">
    <name type="scientific">mine drainage metagenome</name>
    <dbReference type="NCBI Taxonomy" id="410659"/>
    <lineage>
        <taxon>unclassified sequences</taxon>
        <taxon>metagenomes</taxon>
        <taxon>ecological metagenomes</taxon>
    </lineage>
</organism>
<sequence length="284" mass="30631">MNLILGAIIILASIIGGYLLEHGHILALMQPVEVLIIGGAAFGAFLIAHPMSVVKKAFGSIGTLFKGSSYNKDKYLELLGLMYALFSKIRKDGLIAMEADIEDPEKSAIFTQYPGIVADHHVLEFICDYFRLMVGGSMNAFEIENLMDIELESHHQESHKPIAAIQGASDALPAFGIVAAVLGVVITMGAIGGPPEELGHKVGAALVGTMLGILLSYGFVGPMGAALTHRSEDEAKFYVCIKTCILAYLNGYAPQVAIEFGRKVLFTEVRPGFLELEQHVKQKK</sequence>
<dbReference type="InterPro" id="IPR002898">
    <property type="entry name" value="MotA_ExbB_proton_chnl"/>
</dbReference>